<evidence type="ECO:0000313" key="1">
    <source>
        <dbReference type="EMBL" id="KAF9787961.1"/>
    </source>
</evidence>
<reference evidence="1" key="2">
    <citation type="submission" date="2020-11" db="EMBL/GenBank/DDBJ databases">
        <authorList>
            <consortium name="DOE Joint Genome Institute"/>
            <person name="Kuo A."/>
            <person name="Miyauchi S."/>
            <person name="Kiss E."/>
            <person name="Drula E."/>
            <person name="Kohler A."/>
            <person name="Sanchez-Garcia M."/>
            <person name="Andreopoulos B."/>
            <person name="Barry K.W."/>
            <person name="Bonito G."/>
            <person name="Buee M."/>
            <person name="Carver A."/>
            <person name="Chen C."/>
            <person name="Cichocki N."/>
            <person name="Clum A."/>
            <person name="Culley D."/>
            <person name="Crous P.W."/>
            <person name="Fauchery L."/>
            <person name="Girlanda M."/>
            <person name="Hayes R."/>
            <person name="Keri Z."/>
            <person name="Labutti K."/>
            <person name="Lipzen A."/>
            <person name="Lombard V."/>
            <person name="Magnuson J."/>
            <person name="Maillard F."/>
            <person name="Morin E."/>
            <person name="Murat C."/>
            <person name="Nolan M."/>
            <person name="Ohm R."/>
            <person name="Pangilinan J."/>
            <person name="Pereira M."/>
            <person name="Perotto S."/>
            <person name="Peter M."/>
            <person name="Riley R."/>
            <person name="Sitrit Y."/>
            <person name="Stielow B."/>
            <person name="Szollosi G."/>
            <person name="Zifcakova L."/>
            <person name="Stursova M."/>
            <person name="Spatafora J.W."/>
            <person name="Tedersoo L."/>
            <person name="Vaario L.-M."/>
            <person name="Yamada A."/>
            <person name="Yan M."/>
            <person name="Wang P."/>
            <person name="Xu J."/>
            <person name="Bruns T."/>
            <person name="Baldrian P."/>
            <person name="Vilgalys R."/>
            <person name="Henrissat B."/>
            <person name="Grigoriev I.V."/>
            <person name="Hibbett D."/>
            <person name="Nagy L.G."/>
            <person name="Martin F.M."/>
        </authorList>
    </citation>
    <scope>NUCLEOTIDE SEQUENCE</scope>
    <source>
        <strain evidence="1">UH-Tt-Lm1</strain>
    </source>
</reference>
<reference evidence="1" key="1">
    <citation type="journal article" date="2020" name="Nat. Commun.">
        <title>Large-scale genome sequencing of mycorrhizal fungi provides insights into the early evolution of symbiotic traits.</title>
        <authorList>
            <person name="Miyauchi S."/>
            <person name="Kiss E."/>
            <person name="Kuo A."/>
            <person name="Drula E."/>
            <person name="Kohler A."/>
            <person name="Sanchez-Garcia M."/>
            <person name="Morin E."/>
            <person name="Andreopoulos B."/>
            <person name="Barry K.W."/>
            <person name="Bonito G."/>
            <person name="Buee M."/>
            <person name="Carver A."/>
            <person name="Chen C."/>
            <person name="Cichocki N."/>
            <person name="Clum A."/>
            <person name="Culley D."/>
            <person name="Crous P.W."/>
            <person name="Fauchery L."/>
            <person name="Girlanda M."/>
            <person name="Hayes R.D."/>
            <person name="Keri Z."/>
            <person name="LaButti K."/>
            <person name="Lipzen A."/>
            <person name="Lombard V."/>
            <person name="Magnuson J."/>
            <person name="Maillard F."/>
            <person name="Murat C."/>
            <person name="Nolan M."/>
            <person name="Ohm R.A."/>
            <person name="Pangilinan J."/>
            <person name="Pereira M.F."/>
            <person name="Perotto S."/>
            <person name="Peter M."/>
            <person name="Pfister S."/>
            <person name="Riley R."/>
            <person name="Sitrit Y."/>
            <person name="Stielow J.B."/>
            <person name="Szollosi G."/>
            <person name="Zifcakova L."/>
            <person name="Stursova M."/>
            <person name="Spatafora J.W."/>
            <person name="Tedersoo L."/>
            <person name="Vaario L.M."/>
            <person name="Yamada A."/>
            <person name="Yan M."/>
            <person name="Wang P."/>
            <person name="Xu J."/>
            <person name="Bruns T."/>
            <person name="Baldrian P."/>
            <person name="Vilgalys R."/>
            <person name="Dunand C."/>
            <person name="Henrissat B."/>
            <person name="Grigoriev I.V."/>
            <person name="Hibbett D."/>
            <person name="Nagy L.G."/>
            <person name="Martin F.M."/>
        </authorList>
    </citation>
    <scope>NUCLEOTIDE SEQUENCE</scope>
    <source>
        <strain evidence="1">UH-Tt-Lm1</strain>
    </source>
</reference>
<accession>A0A9P6HK18</accession>
<organism evidence="1 2">
    <name type="scientific">Thelephora terrestris</name>
    <dbReference type="NCBI Taxonomy" id="56493"/>
    <lineage>
        <taxon>Eukaryota</taxon>
        <taxon>Fungi</taxon>
        <taxon>Dikarya</taxon>
        <taxon>Basidiomycota</taxon>
        <taxon>Agaricomycotina</taxon>
        <taxon>Agaricomycetes</taxon>
        <taxon>Thelephorales</taxon>
        <taxon>Thelephoraceae</taxon>
        <taxon>Thelephora</taxon>
    </lineage>
</organism>
<dbReference type="AlphaFoldDB" id="A0A9P6HK18"/>
<dbReference type="EMBL" id="WIUZ02000004">
    <property type="protein sequence ID" value="KAF9787961.1"/>
    <property type="molecule type" value="Genomic_DNA"/>
</dbReference>
<sequence length="151" mass="17061">MAGPLNKGRLLGNISALRGLDVLCHRHCLVLPGYRVCCLGFRFRMGRIRAWKKSDKRHITRYTGRVSDRHSYLTSVAAGCWVLGSMSMQQSKVLGEDWTRFVRTCRDCQCLLYGSVTASFPTHTKRSWVSIFVCSGLDTLASDWRLVNCGI</sequence>
<keyword evidence="2" id="KW-1185">Reference proteome</keyword>
<gene>
    <name evidence="1" type="ORF">BJ322DRAFT_1046218</name>
</gene>
<name>A0A9P6HK18_9AGAM</name>
<protein>
    <submittedName>
        <fullName evidence="1">Uncharacterized protein</fullName>
    </submittedName>
</protein>
<evidence type="ECO:0000313" key="2">
    <source>
        <dbReference type="Proteomes" id="UP000736335"/>
    </source>
</evidence>
<proteinExistence type="predicted"/>
<comment type="caution">
    <text evidence="1">The sequence shown here is derived from an EMBL/GenBank/DDBJ whole genome shotgun (WGS) entry which is preliminary data.</text>
</comment>
<dbReference type="Proteomes" id="UP000736335">
    <property type="component" value="Unassembled WGS sequence"/>
</dbReference>